<feature type="non-terminal residue" evidence="2">
    <location>
        <position position="1"/>
    </location>
</feature>
<protein>
    <submittedName>
        <fullName evidence="2">Uncharacterized protein</fullName>
    </submittedName>
</protein>
<feature type="compositionally biased region" description="Basic and acidic residues" evidence="1">
    <location>
        <begin position="117"/>
        <end position="136"/>
    </location>
</feature>
<dbReference type="EMBL" id="JACGCM010002788">
    <property type="protein sequence ID" value="KAF6135435.1"/>
    <property type="molecule type" value="Genomic_DNA"/>
</dbReference>
<gene>
    <name evidence="2" type="ORF">GIB67_027309</name>
</gene>
<feature type="region of interest" description="Disordered" evidence="1">
    <location>
        <begin position="112"/>
        <end position="144"/>
    </location>
</feature>
<proteinExistence type="predicted"/>
<evidence type="ECO:0000313" key="3">
    <source>
        <dbReference type="Proteomes" id="UP000541444"/>
    </source>
</evidence>
<comment type="caution">
    <text evidence="2">The sequence shown here is derived from an EMBL/GenBank/DDBJ whole genome shotgun (WGS) entry which is preliminary data.</text>
</comment>
<keyword evidence="3" id="KW-1185">Reference proteome</keyword>
<dbReference type="Proteomes" id="UP000541444">
    <property type="component" value="Unassembled WGS sequence"/>
</dbReference>
<sequence length="365" mass="40000">VGAVRVLLAKAWPRESVIQVVGGLAHWDFKGIEGVTGIGVGHSAMVVSVGGKIHTRRLSRLRLIDKKIKENEPSVSDRAPMDEGSNVEELDIVKNSPLAVVVPEIGPSSKSRRKAWVTKERDGEMEGEERRGHEEEAAGSVSAKKKQRLDRFMAKLELSKVGVILYAVGSGYTFRSKPREGFMAFRGQIWLRMQLLLQRLVKEDMDKELTEDELDEHARATVALMATLCGTDPDEAGRRMNKTMHQLAEKDKAMKEHRETFQGQFDKECETTVRLKMFIEALGYDPKTLKCFSTTNDPIAEDIIQIEGFKVDVAGIVVGGSVKEVAAGIVTDEVTDAAVWSPSTEGTGGIGIEELVGGDGVATPI</sequence>
<accession>A0A7J7KYH7</accession>
<evidence type="ECO:0000313" key="2">
    <source>
        <dbReference type="EMBL" id="KAF6135435.1"/>
    </source>
</evidence>
<reference evidence="2 3" key="1">
    <citation type="journal article" date="2020" name="IScience">
        <title>Genome Sequencing of the Endangered Kingdonia uniflora (Circaeasteraceae, Ranunculales) Reveals Potential Mechanisms of Evolutionary Specialization.</title>
        <authorList>
            <person name="Sun Y."/>
            <person name="Deng T."/>
            <person name="Zhang A."/>
            <person name="Moore M.J."/>
            <person name="Landis J.B."/>
            <person name="Lin N."/>
            <person name="Zhang H."/>
            <person name="Zhang X."/>
            <person name="Huang J."/>
            <person name="Zhang X."/>
            <person name="Sun H."/>
            <person name="Wang H."/>
        </authorList>
    </citation>
    <scope>NUCLEOTIDE SEQUENCE [LARGE SCALE GENOMIC DNA]</scope>
    <source>
        <strain evidence="2">TB1705</strain>
        <tissue evidence="2">Leaf</tissue>
    </source>
</reference>
<organism evidence="2 3">
    <name type="scientific">Kingdonia uniflora</name>
    <dbReference type="NCBI Taxonomy" id="39325"/>
    <lineage>
        <taxon>Eukaryota</taxon>
        <taxon>Viridiplantae</taxon>
        <taxon>Streptophyta</taxon>
        <taxon>Embryophyta</taxon>
        <taxon>Tracheophyta</taxon>
        <taxon>Spermatophyta</taxon>
        <taxon>Magnoliopsida</taxon>
        <taxon>Ranunculales</taxon>
        <taxon>Circaeasteraceae</taxon>
        <taxon>Kingdonia</taxon>
    </lineage>
</organism>
<evidence type="ECO:0000256" key="1">
    <source>
        <dbReference type="SAM" id="MobiDB-lite"/>
    </source>
</evidence>
<dbReference type="AlphaFoldDB" id="A0A7J7KYH7"/>
<name>A0A7J7KYH7_9MAGN</name>